<dbReference type="SUPFAM" id="SSF52777">
    <property type="entry name" value="CoA-dependent acyltransferases"/>
    <property type="match status" value="2"/>
</dbReference>
<dbReference type="PROSITE" id="PS50075">
    <property type="entry name" value="CARRIER"/>
    <property type="match status" value="1"/>
</dbReference>
<dbReference type="Gene3D" id="3.40.50.150">
    <property type="entry name" value="Vaccinia Virus protein VP39"/>
    <property type="match status" value="1"/>
</dbReference>
<dbReference type="InterPro" id="IPR045851">
    <property type="entry name" value="AMP-bd_C_sf"/>
</dbReference>
<evidence type="ECO:0000259" key="10">
    <source>
        <dbReference type="PROSITE" id="PS50075"/>
    </source>
</evidence>
<dbReference type="InterPro" id="IPR036736">
    <property type="entry name" value="ACP-like_sf"/>
</dbReference>
<dbReference type="Gene3D" id="3.30.559.10">
    <property type="entry name" value="Chloramphenicol acetyltransferase-like domain"/>
    <property type="match status" value="1"/>
</dbReference>
<evidence type="ECO:0000256" key="6">
    <source>
        <dbReference type="ARBA" id="ARBA00022553"/>
    </source>
</evidence>
<dbReference type="NCBIfam" id="TIGR01733">
    <property type="entry name" value="AA-adenyl-dom"/>
    <property type="match status" value="1"/>
</dbReference>
<dbReference type="InterPro" id="IPR042099">
    <property type="entry name" value="ANL_N_sf"/>
</dbReference>
<dbReference type="Pfam" id="PF00668">
    <property type="entry name" value="Condensation"/>
    <property type="match status" value="1"/>
</dbReference>
<dbReference type="SUPFAM" id="SSF47336">
    <property type="entry name" value="ACP-like"/>
    <property type="match status" value="1"/>
</dbReference>
<gene>
    <name evidence="11" type="ORF">FHR36_002595</name>
</gene>
<keyword evidence="8" id="KW-0677">Repeat</keyword>
<dbReference type="Pfam" id="PF00501">
    <property type="entry name" value="AMP-binding"/>
    <property type="match status" value="1"/>
</dbReference>
<evidence type="ECO:0000256" key="2">
    <source>
        <dbReference type="ARBA" id="ARBA00005102"/>
    </source>
</evidence>
<dbReference type="InterPro" id="IPR010071">
    <property type="entry name" value="AA_adenyl_dom"/>
</dbReference>
<comment type="caution">
    <text evidence="11">The sequence shown here is derived from an EMBL/GenBank/DDBJ whole genome shotgun (WGS) entry which is preliminary data.</text>
</comment>
<evidence type="ECO:0000313" key="11">
    <source>
        <dbReference type="EMBL" id="MCP2309471.1"/>
    </source>
</evidence>
<dbReference type="PROSITE" id="PS00012">
    <property type="entry name" value="PHOSPHOPANTETHEINE"/>
    <property type="match status" value="1"/>
</dbReference>
<accession>A0ABT1IWE4</accession>
<evidence type="ECO:0000256" key="9">
    <source>
        <dbReference type="ARBA" id="ARBA00033440"/>
    </source>
</evidence>
<dbReference type="Gene3D" id="3.40.50.12780">
    <property type="entry name" value="N-terminal domain of ligase-like"/>
    <property type="match status" value="1"/>
</dbReference>
<feature type="domain" description="Carrier" evidence="10">
    <location>
        <begin position="1383"/>
        <end position="1464"/>
    </location>
</feature>
<dbReference type="InterPro" id="IPR013217">
    <property type="entry name" value="Methyltransf_12"/>
</dbReference>
<dbReference type="PANTHER" id="PTHR45527:SF10">
    <property type="entry name" value="PYOCHELIN SYNTHASE PCHF"/>
    <property type="match status" value="1"/>
</dbReference>
<reference evidence="11 12" key="1">
    <citation type="submission" date="2022-06" db="EMBL/GenBank/DDBJ databases">
        <title>Sequencing the genomes of 1000 actinobacteria strains.</title>
        <authorList>
            <person name="Klenk H.-P."/>
        </authorList>
    </citation>
    <scope>NUCLEOTIDE SEQUENCE [LARGE SCALE GENOMIC DNA]</scope>
    <source>
        <strain evidence="11 12">DSM 41656</strain>
    </source>
</reference>
<dbReference type="Pfam" id="PF00975">
    <property type="entry name" value="Thioesterase"/>
    <property type="match status" value="1"/>
</dbReference>
<evidence type="ECO:0000256" key="7">
    <source>
        <dbReference type="ARBA" id="ARBA00022598"/>
    </source>
</evidence>
<evidence type="ECO:0000256" key="5">
    <source>
        <dbReference type="ARBA" id="ARBA00022450"/>
    </source>
</evidence>
<dbReference type="InterPro" id="IPR020806">
    <property type="entry name" value="PKS_PP-bd"/>
</dbReference>
<dbReference type="SUPFAM" id="SSF53474">
    <property type="entry name" value="alpha/beta-Hydrolases"/>
    <property type="match status" value="1"/>
</dbReference>
<dbReference type="InterPro" id="IPR000873">
    <property type="entry name" value="AMP-dep_synth/lig_dom"/>
</dbReference>
<evidence type="ECO:0000313" key="12">
    <source>
        <dbReference type="Proteomes" id="UP001206483"/>
    </source>
</evidence>
<dbReference type="CDD" id="cd19535">
    <property type="entry name" value="Cyc_NRPS"/>
    <property type="match status" value="1"/>
</dbReference>
<proteinExistence type="inferred from homology"/>
<dbReference type="Gene3D" id="1.10.1200.10">
    <property type="entry name" value="ACP-like"/>
    <property type="match status" value="1"/>
</dbReference>
<dbReference type="InterPro" id="IPR029063">
    <property type="entry name" value="SAM-dependent_MTases_sf"/>
</dbReference>
<dbReference type="EMBL" id="JAMZDX010000002">
    <property type="protein sequence ID" value="MCP2309471.1"/>
    <property type="molecule type" value="Genomic_DNA"/>
</dbReference>
<evidence type="ECO:0000256" key="3">
    <source>
        <dbReference type="ARBA" id="ARBA00007380"/>
    </source>
</evidence>
<dbReference type="Gene3D" id="3.30.300.30">
    <property type="match status" value="2"/>
</dbReference>
<comment type="similarity">
    <text evidence="3">Belongs to the ATP-dependent AMP-binding enzyme family. MbtB subfamily.</text>
</comment>
<evidence type="ECO:0000256" key="4">
    <source>
        <dbReference type="ARBA" id="ARBA00016743"/>
    </source>
</evidence>
<dbReference type="InterPro" id="IPR023213">
    <property type="entry name" value="CAT-like_dom_sf"/>
</dbReference>
<dbReference type="InterPro" id="IPR025110">
    <property type="entry name" value="AMP-bd_C"/>
</dbReference>
<sequence length="1792" mass="195354">MAAELIAELSGAGVELWEEDGNLRYRAPKGALTDDRLKRLREAKAAVLDRLRADRTEAVVVPDPGARYEPFPLTDVQQAYLLGRSEVFDHGGVACHVYLEVTYPDLDPARAEAAWNRLVERHDMLRAVVEADGYQRVLPDVPHLPVPAADLRGAGEEAVQEELAAVREEFGHRVYPTDQWPLFDLRVTRTDERAVLHLSMDFLIADWASIWLLLAEFEALHADPDRELRELELTFRDYLLAERRLRETGRHRQDRDYWWERLDELPAGPDLPLADLPLAEREDVPARFRRRYLKLDTPVWEGLKHRAQQRGLTPSSAVLAAYAATLERWSRSPRFSLNLTVLNRLPLHPEVGRVVGDFTSVNLLAVDWGTGSSFTDRAAALTARLFDDLDHRLCSGVEVMRELARRRGREAALMPIVFTSAIGLGEGDDGNRAAGRLDGLGITQTPQVFIDCQAMDDADGLQVNWDIRDGVFPDGLADDMFDAFEALLRGLAADEARWDADDTVPLPARQAEERRQANDTAAPLPDTLLHEGFFAQAAETPDRPAVIGAQTTSYRDLADRAAAVAEALRARGCTAGERVAIVMDKGVDQISAVLGTLLAGAVYLPVDTVQPPLRRATILQDAGVRHLLTQSWLTDGLPADAIAVDELRPVPAPAHLTPADPDTPAYVIYTSGSTGRPKGVVVSHRAAQNTVVDINRRFAVTAEDRVLGLANLGFDLSVYDIFGPLAVGGTLVLPDPARRTDPSHWAELIAEHGVTLWNSVPALMQMLATYLATEPALDLPTLRTALLSGDWIPLTLPDEISGRLPGLQVVSLGGATEAAIWSIHHVYRGLEPGWRSIPYGRPLANQAFRVLDARGRDCPVWVPGELYIAGDGLAQGYLGDAGTTAHRFVTHGGVRLYRTGDFGRYLPGGEIEFLGREDTQVKVRGHRIELGEIEAALLEHPAVAAAGAVLDGSAADRGLLAVVEPARVPADRPGDGLAEDVRTAADGAVEGLDRALMETYGQHLDAAVLASMAHALRTVDAADIAPEHRWLVRRWQAVLAEAGPVDPDSAGQHWAGLEGVWTDALGSAEFVAYLRRNAELLPELLTGRQDPVALLFPDGRFDTAHSLYREHVMARYLNRAVGRVFRRILDLHPGDRPLRVLEAGAGTGGTTEGVLEVLAGTGAEYLFTDVAPFFLPEARRRFGGHDGTGIGFGVFDVDRDHRAQGLAPNSFDVVLAAGVLENARDIEVSLARLAELVAPGGWLVLTEPTREHPWILASQAFMMTEPEDERRAGGPSYHDRDAWLELLAAAGAEDVLCLPEAGHPLEPQGIHLFAARLKTDRAPVTENELVSHLAARLPAHMLPSHVQIADALPLTGNGKVDRRTLATWRPAQAAARQADGGDRPADALESALAELWAAALACGPIGRTDNFYDLGADSLIMARMAGRLREEVPEAADVAFDALLRHLLNEPNTAALARFLRGRSTPEPVPGRGTSGNALLVPFSTGGDGPLRVMFHAGLGTMDCYRPLAKELVAQRLGPVLGVVIDDTEVYCALDPASVIEKAADDYAERLLAEGHTRFQLIGYCLGGLYATEVARRLAERGAEVADLVLASSHPVVVDVEDDLMIETLFVPNLHLSLDRIGYGPVQAHSAVRAFMQVIERNGGRVPAGSLVEVGGDAELDGIADFFRRLSADTREERFARYARAASEATGQETLPEMVGAMFRVFRQSFLSARFTPEPYAGDIRFLRPRGASGFAPGMDETTLAFWREVCVGEFAVTDIEGNHFSCIEEPNARRVADLVAEPLRRNRENIR</sequence>
<comment type="pathway">
    <text evidence="2">Siderophore biosynthesis; mycobactin biosynthesis.</text>
</comment>
<dbReference type="Pfam" id="PF13193">
    <property type="entry name" value="AMP-binding_C"/>
    <property type="match status" value="1"/>
</dbReference>
<protein>
    <recommendedName>
        <fullName evidence="4">Phenyloxazoline synthase MbtB</fullName>
    </recommendedName>
    <alternativeName>
        <fullName evidence="9">Mycobactin synthetase protein B</fullName>
    </alternativeName>
</protein>
<dbReference type="Gene3D" id="1.10.10.1830">
    <property type="entry name" value="Non-ribosomal peptide synthase, adenylation domain"/>
    <property type="match status" value="1"/>
</dbReference>
<dbReference type="RefSeq" id="WP_253796533.1">
    <property type="nucleotide sequence ID" value="NZ_BAAAUB010000025.1"/>
</dbReference>
<dbReference type="InterPro" id="IPR057737">
    <property type="entry name" value="Condensation_MtbB-like"/>
</dbReference>
<dbReference type="InterPro" id="IPR029058">
    <property type="entry name" value="AB_hydrolase_fold"/>
</dbReference>
<dbReference type="SMART" id="SM00823">
    <property type="entry name" value="PKS_PP"/>
    <property type="match status" value="1"/>
</dbReference>
<keyword evidence="12" id="KW-1185">Reference proteome</keyword>
<keyword evidence="5" id="KW-0596">Phosphopantetheine</keyword>
<dbReference type="InterPro" id="IPR020845">
    <property type="entry name" value="AMP-binding_CS"/>
</dbReference>
<dbReference type="InterPro" id="IPR009081">
    <property type="entry name" value="PP-bd_ACP"/>
</dbReference>
<comment type="cofactor">
    <cofactor evidence="1">
        <name>pantetheine 4'-phosphate</name>
        <dbReference type="ChEBI" id="CHEBI:47942"/>
    </cofactor>
</comment>
<dbReference type="Gene3D" id="3.30.559.30">
    <property type="entry name" value="Nonribosomal peptide synthetase, condensation domain"/>
    <property type="match status" value="1"/>
</dbReference>
<dbReference type="Pfam" id="PF18563">
    <property type="entry name" value="TubC_N"/>
    <property type="match status" value="1"/>
</dbReference>
<dbReference type="PROSITE" id="PS00455">
    <property type="entry name" value="AMP_BINDING"/>
    <property type="match status" value="1"/>
</dbReference>
<keyword evidence="7" id="KW-0436">Ligase</keyword>
<dbReference type="InterPro" id="IPR006162">
    <property type="entry name" value="Ppantetheine_attach_site"/>
</dbReference>
<keyword evidence="6" id="KW-0597">Phosphoprotein</keyword>
<name>A0ABT1IWE4_9ACTN</name>
<dbReference type="PANTHER" id="PTHR45527">
    <property type="entry name" value="NONRIBOSOMAL PEPTIDE SYNTHETASE"/>
    <property type="match status" value="1"/>
</dbReference>
<dbReference type="SUPFAM" id="SSF56801">
    <property type="entry name" value="Acetyl-CoA synthetase-like"/>
    <property type="match status" value="1"/>
</dbReference>
<dbReference type="Pfam" id="PF08242">
    <property type="entry name" value="Methyltransf_12"/>
    <property type="match status" value="1"/>
</dbReference>
<dbReference type="InterPro" id="IPR001242">
    <property type="entry name" value="Condensation_dom"/>
</dbReference>
<dbReference type="Pfam" id="PF00550">
    <property type="entry name" value="PP-binding"/>
    <property type="match status" value="1"/>
</dbReference>
<dbReference type="InterPro" id="IPR001031">
    <property type="entry name" value="Thioesterase"/>
</dbReference>
<dbReference type="SUPFAM" id="SSF53335">
    <property type="entry name" value="S-adenosyl-L-methionine-dependent methyltransferases"/>
    <property type="match status" value="1"/>
</dbReference>
<dbReference type="Gene3D" id="3.40.50.1820">
    <property type="entry name" value="alpha/beta hydrolase"/>
    <property type="match status" value="1"/>
</dbReference>
<dbReference type="InterPro" id="IPR041464">
    <property type="entry name" value="TubC_N"/>
</dbReference>
<organism evidence="11 12">
    <name type="scientific">Kitasatospora paracochleata</name>
    <dbReference type="NCBI Taxonomy" id="58354"/>
    <lineage>
        <taxon>Bacteria</taxon>
        <taxon>Bacillati</taxon>
        <taxon>Actinomycetota</taxon>
        <taxon>Actinomycetes</taxon>
        <taxon>Kitasatosporales</taxon>
        <taxon>Streptomycetaceae</taxon>
        <taxon>Kitasatospora</taxon>
    </lineage>
</organism>
<dbReference type="InterPro" id="IPR044894">
    <property type="entry name" value="TubC_N_sf"/>
</dbReference>
<dbReference type="Proteomes" id="UP001206483">
    <property type="component" value="Unassembled WGS sequence"/>
</dbReference>
<evidence type="ECO:0000256" key="8">
    <source>
        <dbReference type="ARBA" id="ARBA00022737"/>
    </source>
</evidence>
<evidence type="ECO:0000256" key="1">
    <source>
        <dbReference type="ARBA" id="ARBA00001957"/>
    </source>
</evidence>